<dbReference type="GO" id="GO:0006338">
    <property type="term" value="P:chromatin remodeling"/>
    <property type="evidence" value="ECO:0007669"/>
    <property type="project" value="UniProtKB-ARBA"/>
</dbReference>
<name>B6Q6R4_TALMQ</name>
<dbReference type="Proteomes" id="UP000001294">
    <property type="component" value="Unassembled WGS sequence"/>
</dbReference>
<dbReference type="SUPFAM" id="SSF53098">
    <property type="entry name" value="Ribonuclease H-like"/>
    <property type="match status" value="1"/>
</dbReference>
<dbReference type="EMBL" id="DS995899">
    <property type="protein sequence ID" value="EEA28669.1"/>
    <property type="molecule type" value="Genomic_DNA"/>
</dbReference>
<dbReference type="SUPFAM" id="SSF54160">
    <property type="entry name" value="Chromo domain-like"/>
    <property type="match status" value="1"/>
</dbReference>
<dbReference type="GO" id="GO:0005634">
    <property type="term" value="C:nucleus"/>
    <property type="evidence" value="ECO:0007669"/>
    <property type="project" value="UniProtKB-ARBA"/>
</dbReference>
<keyword evidence="2" id="KW-0694">RNA-binding</keyword>
<dbReference type="Pfam" id="PF00665">
    <property type="entry name" value="rve"/>
    <property type="match status" value="1"/>
</dbReference>
<dbReference type="InterPro" id="IPR056924">
    <property type="entry name" value="SH3_Tf2-1"/>
</dbReference>
<dbReference type="InterPro" id="IPR001584">
    <property type="entry name" value="Integrase_cat-core"/>
</dbReference>
<dbReference type="InterPro" id="IPR050951">
    <property type="entry name" value="Retrovirus_Pol_polyprotein"/>
</dbReference>
<dbReference type="PhylomeDB" id="B6Q6R4"/>
<dbReference type="FunFam" id="3.30.420.10:FF:000032">
    <property type="entry name" value="Retrovirus-related Pol polyprotein from transposon 297-like Protein"/>
    <property type="match status" value="1"/>
</dbReference>
<dbReference type="GO" id="GO:0003723">
    <property type="term" value="F:RNA binding"/>
    <property type="evidence" value="ECO:0007669"/>
    <property type="project" value="UniProtKB-KW"/>
</dbReference>
<evidence type="ECO:0000259" key="3">
    <source>
        <dbReference type="PROSITE" id="PS50013"/>
    </source>
</evidence>
<reference evidence="6" key="1">
    <citation type="journal article" date="2015" name="Genome Announc.">
        <title>Genome sequence of the AIDS-associated pathogen Penicillium marneffei (ATCC18224) and its near taxonomic relative Talaromyces stipitatus (ATCC10500).</title>
        <authorList>
            <person name="Nierman W.C."/>
            <person name="Fedorova-Abrams N.D."/>
            <person name="Andrianopoulos A."/>
        </authorList>
    </citation>
    <scope>NUCLEOTIDE SEQUENCE [LARGE SCALE GENOMIC DNA]</scope>
    <source>
        <strain evidence="6">ATCC 18224 / CBS 334.59 / QM 7333</strain>
    </source>
</reference>
<dbReference type="InterPro" id="IPR016197">
    <property type="entry name" value="Chromo-like_dom_sf"/>
</dbReference>
<dbReference type="InterPro" id="IPR036397">
    <property type="entry name" value="RNaseH_sf"/>
</dbReference>
<dbReference type="AlphaFoldDB" id="B6Q6R4"/>
<dbReference type="HOGENOM" id="CLU_000384_6_1_1"/>
<gene>
    <name evidence="5" type="ORF">PMAA_034670</name>
</gene>
<proteinExistence type="predicted"/>
<comment type="subunit">
    <text evidence="1">Component of the NuA4 histone acetyltransferase complex.</text>
</comment>
<dbReference type="PROSITE" id="PS50013">
    <property type="entry name" value="CHROMO_2"/>
    <property type="match status" value="1"/>
</dbReference>
<dbReference type="VEuPathDB" id="FungiDB:PMAA_034670"/>
<dbReference type="GO" id="GO:0015074">
    <property type="term" value="P:DNA integration"/>
    <property type="evidence" value="ECO:0007669"/>
    <property type="project" value="InterPro"/>
</dbReference>
<evidence type="ECO:0000259" key="4">
    <source>
        <dbReference type="PROSITE" id="PS50994"/>
    </source>
</evidence>
<dbReference type="Pfam" id="PF24626">
    <property type="entry name" value="SH3_Tf2-1"/>
    <property type="match status" value="1"/>
</dbReference>
<keyword evidence="6" id="KW-1185">Reference proteome</keyword>
<dbReference type="CDD" id="cd00024">
    <property type="entry name" value="CD_CSD"/>
    <property type="match status" value="1"/>
</dbReference>
<feature type="domain" description="Integrase catalytic" evidence="4">
    <location>
        <begin position="34"/>
        <end position="213"/>
    </location>
</feature>
<evidence type="ECO:0000256" key="2">
    <source>
        <dbReference type="ARBA" id="ARBA00022884"/>
    </source>
</evidence>
<dbReference type="InterPro" id="IPR000953">
    <property type="entry name" value="Chromo/chromo_shadow_dom"/>
</dbReference>
<protein>
    <submittedName>
        <fullName evidence="5">Retrovirus polyprotein, putative</fullName>
    </submittedName>
</protein>
<dbReference type="InterPro" id="IPR012337">
    <property type="entry name" value="RNaseH-like_sf"/>
</dbReference>
<dbReference type="Pfam" id="PF00385">
    <property type="entry name" value="Chromo"/>
    <property type="match status" value="1"/>
</dbReference>
<organism evidence="5 6">
    <name type="scientific">Talaromyces marneffei (strain ATCC 18224 / CBS 334.59 / QM 7333)</name>
    <name type="common">Penicillium marneffei</name>
    <dbReference type="NCBI Taxonomy" id="441960"/>
    <lineage>
        <taxon>Eukaryota</taxon>
        <taxon>Fungi</taxon>
        <taxon>Dikarya</taxon>
        <taxon>Ascomycota</taxon>
        <taxon>Pezizomycotina</taxon>
        <taxon>Eurotiomycetes</taxon>
        <taxon>Eurotiomycetidae</taxon>
        <taxon>Eurotiales</taxon>
        <taxon>Trichocomaceae</taxon>
        <taxon>Talaromyces</taxon>
        <taxon>Talaromyces sect. Talaromyces</taxon>
    </lineage>
</organism>
<evidence type="ECO:0000256" key="1">
    <source>
        <dbReference type="ARBA" id="ARBA00011353"/>
    </source>
</evidence>
<dbReference type="PANTHER" id="PTHR37984">
    <property type="entry name" value="PROTEIN CBG26694"/>
    <property type="match status" value="1"/>
</dbReference>
<dbReference type="OrthoDB" id="4504104at2759"/>
<sequence length="430" mass="50366">MTKTVSRYVKNCRICRRTKYSRSPYQGILEPLNVPQRPWNDISVDFIVKLPESDGYDSIMVVVDRLTKMRHFIPCTEELGAEDAADLFLKHIWKVHGLPRTIVSDRGPQWRSRFWRRLCLQLKIRPIISTTDHAQTDGQTERMNEILEAYLRAFCTWQQDDWSAWLPFAEFAQNNHPSATTSLSPFFANYGYHPHVDLETIGTSPAHVDEENADGFVHSLAQIHEFLIDHMSYAQAIYGDNADRRRTPAPDWGPGDEVFLKAEHLHRRRPSRKLDSLYRGPFPIKARLSASVYELDLPAWYKIHPIFHVSKLLDYDGHPFPNQQDAEAAVEENDETEYEVKEILDSQVRHDKLEYLVWWDGYDIERSNWEPAEHLENAQEKIDQFHERYPLKERPGRLYRVAGARLIEGGGVVSRIQLRSRLIPQRRRKR</sequence>
<dbReference type="InterPro" id="IPR023780">
    <property type="entry name" value="Chromo_domain"/>
</dbReference>
<dbReference type="STRING" id="441960.B6Q6R4"/>
<dbReference type="PANTHER" id="PTHR37984:SF5">
    <property type="entry name" value="PROTEIN NYNRIN-LIKE"/>
    <property type="match status" value="1"/>
</dbReference>
<feature type="domain" description="Chromo" evidence="3">
    <location>
        <begin position="338"/>
        <end position="397"/>
    </location>
</feature>
<evidence type="ECO:0000313" key="6">
    <source>
        <dbReference type="Proteomes" id="UP000001294"/>
    </source>
</evidence>
<dbReference type="Gene3D" id="2.40.50.40">
    <property type="match status" value="1"/>
</dbReference>
<dbReference type="SMART" id="SM00298">
    <property type="entry name" value="CHROMO"/>
    <property type="match status" value="1"/>
</dbReference>
<evidence type="ECO:0000313" key="5">
    <source>
        <dbReference type="EMBL" id="EEA28669.1"/>
    </source>
</evidence>
<dbReference type="PROSITE" id="PS50994">
    <property type="entry name" value="INTEGRASE"/>
    <property type="match status" value="1"/>
</dbReference>
<dbReference type="Gene3D" id="3.30.420.10">
    <property type="entry name" value="Ribonuclease H-like superfamily/Ribonuclease H"/>
    <property type="match status" value="1"/>
</dbReference>
<accession>B6Q6R4</accession>